<dbReference type="FunFam" id="3.40.50.280:FF:000003">
    <property type="entry name" value="Dimethylamine methyltransferase corrinoid protein"/>
    <property type="match status" value="1"/>
</dbReference>
<evidence type="ECO:0000313" key="8">
    <source>
        <dbReference type="Proteomes" id="UP000192569"/>
    </source>
</evidence>
<dbReference type="CDD" id="cd02070">
    <property type="entry name" value="corrinoid_protein_B12-BD"/>
    <property type="match status" value="1"/>
</dbReference>
<dbReference type="GO" id="GO:0031419">
    <property type="term" value="F:cobalamin binding"/>
    <property type="evidence" value="ECO:0007669"/>
    <property type="project" value="InterPro"/>
</dbReference>
<evidence type="ECO:0000313" key="7">
    <source>
        <dbReference type="EMBL" id="SMB90514.1"/>
    </source>
</evidence>
<feature type="domain" description="B12-binding" evidence="5">
    <location>
        <begin position="91"/>
        <end position="219"/>
    </location>
</feature>
<dbReference type="AlphaFoldDB" id="A0A1W1VC15"/>
<dbReference type="SMART" id="SM01018">
    <property type="entry name" value="B12-binding_2"/>
    <property type="match status" value="1"/>
</dbReference>
<keyword evidence="3" id="KW-0170">Cobalt</keyword>
<feature type="domain" description="B12-binding N-terminal" evidence="6">
    <location>
        <begin position="1"/>
        <end position="92"/>
    </location>
</feature>
<dbReference type="GO" id="GO:0008705">
    <property type="term" value="F:methionine synthase activity"/>
    <property type="evidence" value="ECO:0007669"/>
    <property type="project" value="TreeGrafter"/>
</dbReference>
<proteinExistence type="inferred from homology"/>
<dbReference type="Pfam" id="PF02607">
    <property type="entry name" value="B12-binding_2"/>
    <property type="match status" value="1"/>
</dbReference>
<dbReference type="GO" id="GO:0046653">
    <property type="term" value="P:tetrahydrofolate metabolic process"/>
    <property type="evidence" value="ECO:0007669"/>
    <property type="project" value="TreeGrafter"/>
</dbReference>
<dbReference type="SUPFAM" id="SSF47644">
    <property type="entry name" value="Methionine synthase domain"/>
    <property type="match status" value="1"/>
</dbReference>
<evidence type="ECO:0000259" key="6">
    <source>
        <dbReference type="PROSITE" id="PS51337"/>
    </source>
</evidence>
<dbReference type="EMBL" id="LT838272">
    <property type="protein sequence ID" value="SMB90514.1"/>
    <property type="molecule type" value="Genomic_DNA"/>
</dbReference>
<dbReference type="InterPro" id="IPR050554">
    <property type="entry name" value="Met_Synthase/Corrinoid"/>
</dbReference>
<evidence type="ECO:0000259" key="5">
    <source>
        <dbReference type="PROSITE" id="PS51332"/>
    </source>
</evidence>
<dbReference type="GO" id="GO:0046872">
    <property type="term" value="F:metal ion binding"/>
    <property type="evidence" value="ECO:0007669"/>
    <property type="project" value="UniProtKB-KW"/>
</dbReference>
<dbReference type="STRING" id="698762.SAMN00808754_0299"/>
<dbReference type="GO" id="GO:0050667">
    <property type="term" value="P:homocysteine metabolic process"/>
    <property type="evidence" value="ECO:0007669"/>
    <property type="project" value="TreeGrafter"/>
</dbReference>
<comment type="similarity">
    <text evidence="1">Belongs to the methylamine corrinoid protein family.</text>
</comment>
<evidence type="ECO:0000256" key="1">
    <source>
        <dbReference type="ARBA" id="ARBA00010854"/>
    </source>
</evidence>
<dbReference type="FunFam" id="1.10.1240.10:FF:000004">
    <property type="entry name" value="Monomethylamine methyltransferase corrinoid protein"/>
    <property type="match status" value="1"/>
</dbReference>
<dbReference type="RefSeq" id="WP_084663351.1">
    <property type="nucleotide sequence ID" value="NZ_LT838272.1"/>
</dbReference>
<dbReference type="InterPro" id="IPR003759">
    <property type="entry name" value="Cbl-bd_cap"/>
</dbReference>
<dbReference type="GO" id="GO:0005829">
    <property type="term" value="C:cytosol"/>
    <property type="evidence" value="ECO:0007669"/>
    <property type="project" value="TreeGrafter"/>
</dbReference>
<dbReference type="Gene3D" id="1.10.1240.10">
    <property type="entry name" value="Methionine synthase domain"/>
    <property type="match status" value="1"/>
</dbReference>
<evidence type="ECO:0000256" key="4">
    <source>
        <dbReference type="SAM" id="Coils"/>
    </source>
</evidence>
<accession>A0A1W1VC15</accession>
<dbReference type="InterPro" id="IPR036724">
    <property type="entry name" value="Cobalamin-bd_sf"/>
</dbReference>
<keyword evidence="4" id="KW-0175">Coiled coil</keyword>
<keyword evidence="8" id="KW-1185">Reference proteome</keyword>
<name>A0A1W1VC15_9FIRM</name>
<dbReference type="OrthoDB" id="9783599at2"/>
<dbReference type="Pfam" id="PF02310">
    <property type="entry name" value="B12-binding"/>
    <property type="match status" value="1"/>
</dbReference>
<protein>
    <submittedName>
        <fullName evidence="7">Methyltransferase cognate corrinoid proteins</fullName>
    </submittedName>
</protein>
<dbReference type="GO" id="GO:0032259">
    <property type="term" value="P:methylation"/>
    <property type="evidence" value="ECO:0007669"/>
    <property type="project" value="UniProtKB-KW"/>
</dbReference>
<dbReference type="Gene3D" id="3.40.50.280">
    <property type="entry name" value="Cobalamin-binding domain"/>
    <property type="match status" value="1"/>
</dbReference>
<dbReference type="PANTHER" id="PTHR45833">
    <property type="entry name" value="METHIONINE SYNTHASE"/>
    <property type="match status" value="1"/>
</dbReference>
<evidence type="ECO:0000256" key="2">
    <source>
        <dbReference type="ARBA" id="ARBA00022723"/>
    </source>
</evidence>
<dbReference type="InterPro" id="IPR036594">
    <property type="entry name" value="Meth_synthase_dom"/>
</dbReference>
<evidence type="ECO:0000256" key="3">
    <source>
        <dbReference type="ARBA" id="ARBA00023285"/>
    </source>
</evidence>
<keyword evidence="7" id="KW-0808">Transferase</keyword>
<keyword evidence="7" id="KW-0489">Methyltransferase</keyword>
<reference evidence="7 8" key="1">
    <citation type="submission" date="2017-04" db="EMBL/GenBank/DDBJ databases">
        <authorList>
            <person name="Afonso C.L."/>
            <person name="Miller P.J."/>
            <person name="Scott M.A."/>
            <person name="Spackman E."/>
            <person name="Goraichik I."/>
            <person name="Dimitrov K.M."/>
            <person name="Suarez D.L."/>
            <person name="Swayne D.E."/>
        </authorList>
    </citation>
    <scope>NUCLEOTIDE SEQUENCE [LARGE SCALE GENOMIC DNA]</scope>
    <source>
        <strain evidence="7 8">ToBE</strain>
    </source>
</reference>
<gene>
    <name evidence="7" type="ORF">SAMN00808754_0299</name>
</gene>
<organism evidence="7 8">
    <name type="scientific">Thermanaeromonas toyohensis ToBE</name>
    <dbReference type="NCBI Taxonomy" id="698762"/>
    <lineage>
        <taxon>Bacteria</taxon>
        <taxon>Bacillati</taxon>
        <taxon>Bacillota</taxon>
        <taxon>Clostridia</taxon>
        <taxon>Neomoorellales</taxon>
        <taxon>Neomoorellaceae</taxon>
        <taxon>Thermanaeromonas</taxon>
    </lineage>
</organism>
<dbReference type="PROSITE" id="PS51332">
    <property type="entry name" value="B12_BINDING"/>
    <property type="match status" value="1"/>
</dbReference>
<dbReference type="InterPro" id="IPR006158">
    <property type="entry name" value="Cobalamin-bd"/>
</dbReference>
<dbReference type="PROSITE" id="PS51337">
    <property type="entry name" value="B12_BINDING_NTER"/>
    <property type="match status" value="1"/>
</dbReference>
<dbReference type="SUPFAM" id="SSF52242">
    <property type="entry name" value="Cobalamin (vitamin B12)-binding domain"/>
    <property type="match status" value="1"/>
</dbReference>
<keyword evidence="2" id="KW-0479">Metal-binding</keyword>
<feature type="coiled-coil region" evidence="4">
    <location>
        <begin position="1"/>
        <end position="28"/>
    </location>
</feature>
<dbReference type="Proteomes" id="UP000192569">
    <property type="component" value="Chromosome I"/>
</dbReference>
<dbReference type="PANTHER" id="PTHR45833:SF1">
    <property type="entry name" value="METHIONINE SYNTHASE"/>
    <property type="match status" value="1"/>
</dbReference>
<sequence length="219" mass="23850">MRSKKEILQDLKNAVVELDEEKAIQVAREAIAAHIDAYEAIMEGLVAGMDVVGDKYEKGEYFIPEVLLASDAMNAALSILKPYLPKEHTNPYKVVIGVVQGDTHDIGKNIVKIMLEAGGFQVIDLGRDVPLECFIEKAEETGAHIIAMSTLMSTTMDGMKEVIDMLKKQGKRHKYKVMVGGGAISQAFANAIGADGYAPDANAAVRKAKELMEGYSYDL</sequence>